<dbReference type="PANTHER" id="PTHR46825:SF11">
    <property type="entry name" value="PENICILLIN-BINDING PROTEIN 4"/>
    <property type="match status" value="1"/>
</dbReference>
<comment type="subcellular location">
    <subcellularLocation>
        <location evidence="1">Membrane</location>
    </subcellularLocation>
</comment>
<organism evidence="5 6">
    <name type="scientific">Streptomyces alkaliphilus</name>
    <dbReference type="NCBI Taxonomy" id="1472722"/>
    <lineage>
        <taxon>Bacteria</taxon>
        <taxon>Bacillati</taxon>
        <taxon>Actinomycetota</taxon>
        <taxon>Actinomycetes</taxon>
        <taxon>Kitasatosporales</taxon>
        <taxon>Streptomycetaceae</taxon>
        <taxon>Streptomyces</taxon>
    </lineage>
</organism>
<evidence type="ECO:0000259" key="4">
    <source>
        <dbReference type="Pfam" id="PF00144"/>
    </source>
</evidence>
<proteinExistence type="predicted"/>
<dbReference type="AlphaFoldDB" id="A0A7W3XZZ7"/>
<dbReference type="InterPro" id="IPR001466">
    <property type="entry name" value="Beta-lactam-related"/>
</dbReference>
<dbReference type="InterPro" id="IPR050491">
    <property type="entry name" value="AmpC-like"/>
</dbReference>
<feature type="domain" description="Beta-lactamase-related" evidence="4">
    <location>
        <begin position="87"/>
        <end position="401"/>
    </location>
</feature>
<keyword evidence="2" id="KW-0472">Membrane</keyword>
<evidence type="ECO:0000313" key="5">
    <source>
        <dbReference type="EMBL" id="MBB0242878.1"/>
    </source>
</evidence>
<protein>
    <submittedName>
        <fullName evidence="5">Serine hydrolase</fullName>
    </submittedName>
</protein>
<name>A0A7W3XZZ7_9ACTN</name>
<evidence type="ECO:0000313" key="6">
    <source>
        <dbReference type="Proteomes" id="UP000538929"/>
    </source>
</evidence>
<keyword evidence="6" id="KW-1185">Reference proteome</keyword>
<dbReference type="Proteomes" id="UP000538929">
    <property type="component" value="Unassembled WGS sequence"/>
</dbReference>
<feature type="region of interest" description="Disordered" evidence="3">
    <location>
        <begin position="1"/>
        <end position="41"/>
    </location>
</feature>
<reference evidence="6" key="1">
    <citation type="submission" date="2019-10" db="EMBL/GenBank/DDBJ databases">
        <title>Streptomyces sp. nov., a novel actinobacterium isolated from alkaline environment.</title>
        <authorList>
            <person name="Golinska P."/>
        </authorList>
    </citation>
    <scope>NUCLEOTIDE SEQUENCE [LARGE SCALE GENOMIC DNA]</scope>
    <source>
        <strain evidence="6">DSM 42118</strain>
    </source>
</reference>
<dbReference type="EMBL" id="VKHT01000025">
    <property type="protein sequence ID" value="MBB0242878.1"/>
    <property type="molecule type" value="Genomic_DNA"/>
</dbReference>
<dbReference type="InterPro" id="IPR012338">
    <property type="entry name" value="Beta-lactam/transpept-like"/>
</dbReference>
<comment type="caution">
    <text evidence="5">The sequence shown here is derived from an EMBL/GenBank/DDBJ whole genome shotgun (WGS) entry which is preliminary data.</text>
</comment>
<sequence>MSLLPLTPTLPHRDGFRMQGRGRVPDRFSSAAEPGEPAARADPLRIIRLRGNGGGGDTPAMPTGSRADTMDHITASLDRLHRERDFSGTVLITRGGETVLETHRGVADRASGVPIGPRTRFGLASVTKAFTAVAVLSLLPDHLRTLDIPLERLLPAHLRPVDLHPEVTVRHLLTHTSGVADYFDEETATEDWVAEFAALWSDRPVYRMTRPADFLPLFAGLPPHDPPGRRYHYCNAGYILLGLVLEQLTGTDYRRAVTERVFVPAGMRDAGFPAADEILPDLATGHLRPRGPGESWRSNVFAIPAVGGPDGGAFATAADLDRFLTAYAEGRLLAPDRLAEALRPAARIDGDSAMGHGVYLVGEGPTRSFGAVGADPGVEAIIRRYPDPGINTVILANVNDSVWEIDALVREAVSAGTV</sequence>
<dbReference type="GO" id="GO:0016787">
    <property type="term" value="F:hydrolase activity"/>
    <property type="evidence" value="ECO:0007669"/>
    <property type="project" value="UniProtKB-KW"/>
</dbReference>
<dbReference type="GO" id="GO:0016020">
    <property type="term" value="C:membrane"/>
    <property type="evidence" value="ECO:0007669"/>
    <property type="project" value="UniProtKB-SubCell"/>
</dbReference>
<dbReference type="Pfam" id="PF00144">
    <property type="entry name" value="Beta-lactamase"/>
    <property type="match status" value="1"/>
</dbReference>
<dbReference type="Gene3D" id="3.40.710.10">
    <property type="entry name" value="DD-peptidase/beta-lactamase superfamily"/>
    <property type="match status" value="1"/>
</dbReference>
<keyword evidence="5" id="KW-0378">Hydrolase</keyword>
<dbReference type="SUPFAM" id="SSF56601">
    <property type="entry name" value="beta-lactamase/transpeptidase-like"/>
    <property type="match status" value="1"/>
</dbReference>
<dbReference type="PANTHER" id="PTHR46825">
    <property type="entry name" value="D-ALANYL-D-ALANINE-CARBOXYPEPTIDASE/ENDOPEPTIDASE AMPH"/>
    <property type="match status" value="1"/>
</dbReference>
<evidence type="ECO:0000256" key="1">
    <source>
        <dbReference type="ARBA" id="ARBA00004370"/>
    </source>
</evidence>
<evidence type="ECO:0000256" key="3">
    <source>
        <dbReference type="SAM" id="MobiDB-lite"/>
    </source>
</evidence>
<gene>
    <name evidence="5" type="ORF">FNQ90_01840</name>
</gene>
<evidence type="ECO:0000256" key="2">
    <source>
        <dbReference type="ARBA" id="ARBA00023136"/>
    </source>
</evidence>
<accession>A0A7W3XZZ7</accession>